<sequence length="355" mass="40368">MSNIKIIASNKCWIEDIARKQLEDISKLNGILRVVGLPDLHAGKIPVGLAVETKNIIYPHIIGNDIGCGMTLFKTGVLKKKFKKDKWIKSLSKIKDLSDIEIKNTYKEECPILNLGTIGSGNHFVEIQCISEIYNKEQFEQLKFSSDDIMMLVHCGSRNYGEDILKKFYDKDGLEVESEKAIDYIKKHDNALMWAERNREAISKKIMQSIGTSGYVETIFSINHNFIEKREDKFIHRKGAVSSERGAVIIPGSRGSLSYIVMPTENTEISLYSLSHGAGRKWSRSVCKSRLKSKYSKDTIKQTKFKSQIICNDVNLLFQEAPEAYKNIEQIIESLIEYELIQVVATMKPLITYKG</sequence>
<evidence type="ECO:0000256" key="3">
    <source>
        <dbReference type="ARBA" id="ARBA00022723"/>
    </source>
</evidence>
<proteinExistence type="predicted"/>
<dbReference type="InterPro" id="IPR001233">
    <property type="entry name" value="RtcB"/>
</dbReference>
<dbReference type="SUPFAM" id="SSF103365">
    <property type="entry name" value="Hypothetical protein PH1602"/>
    <property type="match status" value="1"/>
</dbReference>
<evidence type="ECO:0000313" key="13">
    <source>
        <dbReference type="EMBL" id="CDS87392.1"/>
    </source>
</evidence>
<accession>A0A069AGT5</accession>
<feature type="binding site" evidence="11">
    <location>
        <position position="123"/>
    </location>
    <ligand>
        <name>Mn(2+)</name>
        <dbReference type="ChEBI" id="CHEBI:29035"/>
        <label>1</label>
    </ligand>
</feature>
<keyword evidence="5" id="KW-0692">RNA repair</keyword>
<keyword evidence="6 10" id="KW-0342">GTP-binding</keyword>
<organism evidence="13">
    <name type="scientific">Clostridioides difficile</name>
    <name type="common">Peptoclostridium difficile</name>
    <dbReference type="NCBI Taxonomy" id="1496"/>
    <lineage>
        <taxon>Bacteria</taxon>
        <taxon>Bacillati</taxon>
        <taxon>Bacillota</taxon>
        <taxon>Clostridia</taxon>
        <taxon>Peptostreptococcales</taxon>
        <taxon>Peptostreptococcaceae</taxon>
        <taxon>Clostridioides</taxon>
    </lineage>
</organism>
<protein>
    <recommendedName>
        <fullName evidence="1">3'-phosphate/5'-hydroxy nucleic acid ligase</fullName>
        <ecNumber evidence="1">6.5.1.8</ecNumber>
    </recommendedName>
</protein>
<keyword evidence="4 10" id="KW-0547">Nucleotide-binding</keyword>
<dbReference type="NCBIfam" id="NF007153">
    <property type="entry name" value="PRK09588.1"/>
    <property type="match status" value="1"/>
</dbReference>
<dbReference type="EMBL" id="LK932505">
    <property type="protein sequence ID" value="CDS85969.1"/>
    <property type="molecule type" value="Genomic_DNA"/>
</dbReference>
<dbReference type="PANTHER" id="PTHR11118">
    <property type="entry name" value="RNA-SPLICING LIGASE RTCB HOMOLOG"/>
    <property type="match status" value="1"/>
</dbReference>
<dbReference type="NCBIfam" id="TIGR03073">
    <property type="entry name" value="release_rtcB"/>
    <property type="match status" value="1"/>
</dbReference>
<evidence type="ECO:0000256" key="5">
    <source>
        <dbReference type="ARBA" id="ARBA00022800"/>
    </source>
</evidence>
<gene>
    <name evidence="12" type="ORF">BN1096_520575</name>
    <name evidence="13" type="ORF">BN1097_630037</name>
</gene>
<dbReference type="Pfam" id="PF01139">
    <property type="entry name" value="RtcB"/>
    <property type="match status" value="2"/>
</dbReference>
<feature type="binding site" evidence="10">
    <location>
        <position position="258"/>
    </location>
    <ligand>
        <name>GMP</name>
        <dbReference type="ChEBI" id="CHEBI:58115"/>
    </ligand>
</feature>
<comment type="cofactor">
    <cofactor evidence="11">
        <name>Mn(2+)</name>
        <dbReference type="ChEBI" id="CHEBI:29035"/>
    </cofactor>
    <text evidence="11">Binds 2 manganese ions per subunit.</text>
</comment>
<dbReference type="GO" id="GO:0170057">
    <property type="term" value="F:RNA ligase (GTP) activity"/>
    <property type="evidence" value="ECO:0007669"/>
    <property type="project" value="UniProtKB-EC"/>
</dbReference>
<dbReference type="AlphaFoldDB" id="A0A069AGT5"/>
<dbReference type="GO" id="GO:0003972">
    <property type="term" value="F:RNA ligase (ATP) activity"/>
    <property type="evidence" value="ECO:0007669"/>
    <property type="project" value="TreeGrafter"/>
</dbReference>
<keyword evidence="2" id="KW-0436">Ligase</keyword>
<keyword evidence="3 11" id="KW-0479">Metal-binding</keyword>
<feature type="binding site" evidence="11">
    <location>
        <position position="224"/>
    </location>
    <ligand>
        <name>Mn(2+)</name>
        <dbReference type="ChEBI" id="CHEBI:29035"/>
        <label>2</label>
    </ligand>
</feature>
<reference evidence="13" key="1">
    <citation type="submission" date="2014-07" db="EMBL/GenBank/DDBJ databases">
        <authorList>
            <person name="Monot Marc"/>
        </authorList>
    </citation>
    <scope>NUCLEOTIDE SEQUENCE</scope>
    <source>
        <strain evidence="13">7032994</strain>
    </source>
</reference>
<dbReference type="GO" id="GO:0046872">
    <property type="term" value="F:metal ion binding"/>
    <property type="evidence" value="ECO:0007669"/>
    <property type="project" value="UniProtKB-KW"/>
</dbReference>
<evidence type="ECO:0000256" key="4">
    <source>
        <dbReference type="ARBA" id="ARBA00022741"/>
    </source>
</evidence>
<keyword evidence="7 11" id="KW-0464">Manganese</keyword>
<feature type="active site" description="GMP-histidine intermediate" evidence="9">
    <location>
        <position position="276"/>
    </location>
</feature>
<evidence type="ECO:0000256" key="8">
    <source>
        <dbReference type="ARBA" id="ARBA00047746"/>
    </source>
</evidence>
<dbReference type="RefSeq" id="WP_021366998.1">
    <property type="nucleotide sequence ID" value="NZ_BBYB01000197.1"/>
</dbReference>
<evidence type="ECO:0000256" key="11">
    <source>
        <dbReference type="PIRSR" id="PIRSR601233-3"/>
    </source>
</evidence>
<dbReference type="GO" id="GO:0042245">
    <property type="term" value="P:RNA repair"/>
    <property type="evidence" value="ECO:0007669"/>
    <property type="project" value="UniProtKB-KW"/>
</dbReference>
<evidence type="ECO:0000256" key="2">
    <source>
        <dbReference type="ARBA" id="ARBA00022598"/>
    </source>
</evidence>
<dbReference type="EC" id="6.5.1.8" evidence="1"/>
<dbReference type="InterPro" id="IPR036025">
    <property type="entry name" value="RtcB-like_sf"/>
</dbReference>
<comment type="catalytic activity">
    <reaction evidence="8">
        <text>a 3'-end 3'-phospho-ribonucleotide-RNA + a 5'-end dephospho-ribonucleoside-RNA + GTP = a ribonucleotidyl-ribonucleotide-RNA + GMP + diphosphate</text>
        <dbReference type="Rhea" id="RHEA:68076"/>
        <dbReference type="Rhea" id="RHEA-COMP:10463"/>
        <dbReference type="Rhea" id="RHEA-COMP:13936"/>
        <dbReference type="Rhea" id="RHEA-COMP:17355"/>
        <dbReference type="ChEBI" id="CHEBI:33019"/>
        <dbReference type="ChEBI" id="CHEBI:37565"/>
        <dbReference type="ChEBI" id="CHEBI:58115"/>
        <dbReference type="ChEBI" id="CHEBI:83062"/>
        <dbReference type="ChEBI" id="CHEBI:138284"/>
        <dbReference type="ChEBI" id="CHEBI:173118"/>
        <dbReference type="EC" id="6.5.1.8"/>
    </reaction>
</comment>
<feature type="binding site" evidence="10">
    <location>
        <begin position="276"/>
        <end position="279"/>
    </location>
    <ligand>
        <name>GMP</name>
        <dbReference type="ChEBI" id="CHEBI:58115"/>
    </ligand>
</feature>
<evidence type="ECO:0000256" key="1">
    <source>
        <dbReference type="ARBA" id="ARBA00012726"/>
    </source>
</evidence>
<evidence type="ECO:0000256" key="10">
    <source>
        <dbReference type="PIRSR" id="PIRSR601233-2"/>
    </source>
</evidence>
<dbReference type="Gene3D" id="3.90.1860.10">
    <property type="entry name" value="tRNA-splicing ligase RtcB"/>
    <property type="match status" value="1"/>
</dbReference>
<dbReference type="PANTHER" id="PTHR11118:SF1">
    <property type="entry name" value="RNA-SPLICING LIGASE RTCB HOMOLOG"/>
    <property type="match status" value="1"/>
</dbReference>
<evidence type="ECO:0000256" key="9">
    <source>
        <dbReference type="PIRSR" id="PIRSR601233-1"/>
    </source>
</evidence>
<feature type="binding site" evidence="11">
    <location>
        <position position="154"/>
    </location>
    <ligand>
        <name>Mn(2+)</name>
        <dbReference type="ChEBI" id="CHEBI:29035"/>
        <label>2</label>
    </ligand>
</feature>
<evidence type="ECO:0000313" key="12">
    <source>
        <dbReference type="EMBL" id="CDS85969.1"/>
    </source>
</evidence>
<feature type="binding site" evidence="10">
    <location>
        <begin position="224"/>
        <end position="225"/>
    </location>
    <ligand>
        <name>GMP</name>
        <dbReference type="ChEBI" id="CHEBI:58115"/>
    </ligand>
</feature>
<dbReference type="InterPro" id="IPR017510">
    <property type="entry name" value="RtcB2"/>
</dbReference>
<dbReference type="EMBL" id="LK932402">
    <property type="protein sequence ID" value="CDS87392.1"/>
    <property type="molecule type" value="Genomic_DNA"/>
</dbReference>
<evidence type="ECO:0000256" key="6">
    <source>
        <dbReference type="ARBA" id="ARBA00023134"/>
    </source>
</evidence>
<feature type="binding site" evidence="10">
    <location>
        <position position="354"/>
    </location>
    <ligand>
        <name>GMP</name>
        <dbReference type="ChEBI" id="CHEBI:58115"/>
    </ligand>
</feature>
<feature type="binding site" evidence="10">
    <location>
        <begin position="122"/>
        <end position="126"/>
    </location>
    <ligand>
        <name>GMP</name>
        <dbReference type="ChEBI" id="CHEBI:58115"/>
    </ligand>
</feature>
<dbReference type="GO" id="GO:0005525">
    <property type="term" value="F:GTP binding"/>
    <property type="evidence" value="ECO:0007669"/>
    <property type="project" value="UniProtKB-KW"/>
</dbReference>
<evidence type="ECO:0000256" key="7">
    <source>
        <dbReference type="ARBA" id="ARBA00023211"/>
    </source>
</evidence>
<name>A0A069AGT5_CLODI</name>
<dbReference type="GO" id="GO:0006396">
    <property type="term" value="P:RNA processing"/>
    <property type="evidence" value="ECO:0007669"/>
    <property type="project" value="InterPro"/>
</dbReference>